<dbReference type="Proteomes" id="UP000246104">
    <property type="component" value="Unassembled WGS sequence"/>
</dbReference>
<feature type="active site" evidence="2">
    <location>
        <position position="89"/>
    </location>
</feature>
<dbReference type="InterPro" id="IPR050188">
    <property type="entry name" value="RluA_PseudoU_synthase"/>
</dbReference>
<evidence type="ECO:0000313" key="6">
    <source>
        <dbReference type="Proteomes" id="UP000246104"/>
    </source>
</evidence>
<keyword evidence="3" id="KW-0413">Isomerase</keyword>
<dbReference type="GO" id="GO:0003723">
    <property type="term" value="F:RNA binding"/>
    <property type="evidence" value="ECO:0007669"/>
    <property type="project" value="InterPro"/>
</dbReference>
<dbReference type="InterPro" id="IPR006225">
    <property type="entry name" value="PsdUridine_synth_RluC/D"/>
</dbReference>
<dbReference type="CDD" id="cd02869">
    <property type="entry name" value="PseudoU_synth_RluA_like"/>
    <property type="match status" value="1"/>
</dbReference>
<sequence length="274" mass="31454">MNAQELESAILFEDDYILVLNKPAGWVVNRANTYTELTVQEWMEERLGVREQGIGNKERTNELTSQRETPYGTPEEIFTQRGGIVHRLDKDTSGVLLLAKTPDVLVELLRQFRERETQKEYIALVHGKLVPSFGSIRLPMDRSSEDRKKFAIDPNGRMSETEYKLIEFFPGLPRGISQKKGKSYQGFSLTRLHPKTGRTHQIRVHMAAIKHPLVGDGVYAGKKRIVLDKEWCPRQFLHAAKLVFTHPINKERVCFEAPLAKDLQIVLEKLHPTQ</sequence>
<evidence type="ECO:0000256" key="1">
    <source>
        <dbReference type="ARBA" id="ARBA00010876"/>
    </source>
</evidence>
<evidence type="ECO:0000259" key="4">
    <source>
        <dbReference type="Pfam" id="PF00849"/>
    </source>
</evidence>
<dbReference type="InterPro" id="IPR020103">
    <property type="entry name" value="PsdUridine_synth_cat_dom_sf"/>
</dbReference>
<feature type="domain" description="Pseudouridine synthase RsuA/RluA-like" evidence="4">
    <location>
        <begin position="17"/>
        <end position="208"/>
    </location>
</feature>
<protein>
    <recommendedName>
        <fullName evidence="3">Pseudouridine synthase</fullName>
        <ecNumber evidence="3">5.4.99.-</ecNumber>
    </recommendedName>
</protein>
<dbReference type="SUPFAM" id="SSF55120">
    <property type="entry name" value="Pseudouridine synthase"/>
    <property type="match status" value="1"/>
</dbReference>
<gene>
    <name evidence="5" type="ORF">C5B42_04140</name>
</gene>
<comment type="similarity">
    <text evidence="1 3">Belongs to the pseudouridine synthase RluA family.</text>
</comment>
<dbReference type="InterPro" id="IPR006224">
    <property type="entry name" value="PsdUridine_synth_RluA-like_CS"/>
</dbReference>
<dbReference type="PROSITE" id="PS01129">
    <property type="entry name" value="PSI_RLU"/>
    <property type="match status" value="1"/>
</dbReference>
<dbReference type="PANTHER" id="PTHR21600">
    <property type="entry name" value="MITOCHONDRIAL RNA PSEUDOURIDINE SYNTHASE"/>
    <property type="match status" value="1"/>
</dbReference>
<dbReference type="Pfam" id="PF00849">
    <property type="entry name" value="PseudoU_synth_2"/>
    <property type="match status" value="1"/>
</dbReference>
<dbReference type="PANTHER" id="PTHR21600:SF87">
    <property type="entry name" value="RNA PSEUDOURIDYLATE SYNTHASE DOMAIN-CONTAINING PROTEIN 1"/>
    <property type="match status" value="1"/>
</dbReference>
<reference evidence="5 6" key="1">
    <citation type="submission" date="2018-02" db="EMBL/GenBank/DDBJ databases">
        <title>Genomic Reconstructions from Amazon Rainforest and Pasture Soil Reveal Novel Insights into the Physiology of Candidate Phyla in Tropical Sites.</title>
        <authorList>
            <person name="Kroeger M.E."/>
            <person name="Delmont T."/>
            <person name="Eren A.M."/>
            <person name="Guo J."/>
            <person name="Meyer K.M."/>
            <person name="Khan K."/>
            <person name="Rodrigues J.L.M."/>
            <person name="Bohannan B.J.M."/>
            <person name="Tringe S."/>
            <person name="Borges C.D."/>
            <person name="Tiedje J."/>
            <person name="Tsai S.M."/>
            <person name="Nusslein K."/>
        </authorList>
    </citation>
    <scope>NUCLEOTIDE SEQUENCE [LARGE SCALE GENOMIC DNA]</scope>
    <source>
        <strain evidence="5">Amazon FNV 2010 28 9</strain>
    </source>
</reference>
<dbReference type="EMBL" id="PSRQ01000046">
    <property type="protein sequence ID" value="PWU23086.1"/>
    <property type="molecule type" value="Genomic_DNA"/>
</dbReference>
<evidence type="ECO:0000256" key="2">
    <source>
        <dbReference type="PIRSR" id="PIRSR606225-1"/>
    </source>
</evidence>
<dbReference type="GO" id="GO:0009982">
    <property type="term" value="F:pseudouridine synthase activity"/>
    <property type="evidence" value="ECO:0007669"/>
    <property type="project" value="InterPro"/>
</dbReference>
<dbReference type="AlphaFoldDB" id="A0A317JN12"/>
<evidence type="ECO:0000313" key="5">
    <source>
        <dbReference type="EMBL" id="PWU23086.1"/>
    </source>
</evidence>
<name>A0A317JN12_9BACT</name>
<dbReference type="GO" id="GO:0140098">
    <property type="term" value="F:catalytic activity, acting on RNA"/>
    <property type="evidence" value="ECO:0007669"/>
    <property type="project" value="UniProtKB-ARBA"/>
</dbReference>
<comment type="function">
    <text evidence="3">Responsible for synthesis of pseudouridine from uracil.</text>
</comment>
<organism evidence="5 6">
    <name type="scientific">Candidatus Cerribacteria bacterium 'Amazon FNV 2010 28 9'</name>
    <dbReference type="NCBI Taxonomy" id="2081795"/>
    <lineage>
        <taxon>Bacteria</taxon>
        <taxon>Candidatus Cerribacteria</taxon>
    </lineage>
</organism>
<proteinExistence type="inferred from homology"/>
<evidence type="ECO:0000256" key="3">
    <source>
        <dbReference type="RuleBase" id="RU362028"/>
    </source>
</evidence>
<dbReference type="NCBIfam" id="TIGR00005">
    <property type="entry name" value="rluA_subfam"/>
    <property type="match status" value="1"/>
</dbReference>
<dbReference type="GO" id="GO:0000455">
    <property type="term" value="P:enzyme-directed rRNA pseudouridine synthesis"/>
    <property type="evidence" value="ECO:0007669"/>
    <property type="project" value="TreeGrafter"/>
</dbReference>
<comment type="catalytic activity">
    <reaction evidence="3">
        <text>a uridine in RNA = a pseudouridine in RNA</text>
        <dbReference type="Rhea" id="RHEA:48348"/>
        <dbReference type="Rhea" id="RHEA-COMP:12068"/>
        <dbReference type="Rhea" id="RHEA-COMP:12069"/>
        <dbReference type="ChEBI" id="CHEBI:65314"/>
        <dbReference type="ChEBI" id="CHEBI:65315"/>
    </reaction>
</comment>
<dbReference type="Gene3D" id="3.30.2350.10">
    <property type="entry name" value="Pseudouridine synthase"/>
    <property type="match status" value="1"/>
</dbReference>
<dbReference type="EC" id="5.4.99.-" evidence="3"/>
<accession>A0A317JN12</accession>
<comment type="caution">
    <text evidence="5">The sequence shown here is derived from an EMBL/GenBank/DDBJ whole genome shotgun (WGS) entry which is preliminary data.</text>
</comment>
<dbReference type="InterPro" id="IPR006145">
    <property type="entry name" value="PsdUridine_synth_RsuA/RluA"/>
</dbReference>